<name>A0ABQ6MZQ6_9STRA</name>
<dbReference type="SUPFAM" id="SSF55073">
    <property type="entry name" value="Nucleotide cyclase"/>
    <property type="match status" value="1"/>
</dbReference>
<evidence type="ECO:0000313" key="4">
    <source>
        <dbReference type="EMBL" id="GMI36111.1"/>
    </source>
</evidence>
<proteinExistence type="predicted"/>
<feature type="non-terminal residue" evidence="4">
    <location>
        <position position="318"/>
    </location>
</feature>
<keyword evidence="5" id="KW-1185">Reference proteome</keyword>
<dbReference type="PANTHER" id="PTHR47455">
    <property type="entry name" value="ADENYLYL CYCLASE BETA"/>
    <property type="match status" value="1"/>
</dbReference>
<sequence>MSSHSSPSAPLTNPLSTPRTSTISSAFLSHVAETAEAQRLSQEQQQQQQQQQKKQAESLRRLQDELHSFIRSKNENPNPPPLSTTLSRAGDAADARLQQVQQTQADRTAVQTTLEFSEKLSALREENEQLQSELRTANEGSSSSSFTFGLMELLLILQPNLVLQAIASPSFELKPHFTNHPNSTLLFADISGYTALAQSLGAAGAEGTEALSSALDDFFSIAISSIYRFGGDVVKFCGDAILCVFAEDQQRHVTLSEAAMQAVRCSLDLKKKLRFFKAGEVELDLKQMLAHGTIVGNFVGDTTLGHFEFLTTGQPLQQ</sequence>
<dbReference type="PANTHER" id="PTHR47455:SF1">
    <property type="entry name" value="GUANYLATE CYCLASE DOMAIN-CONTAINING PROTEIN"/>
    <property type="match status" value="1"/>
</dbReference>
<evidence type="ECO:0000256" key="2">
    <source>
        <dbReference type="SAM" id="MobiDB-lite"/>
    </source>
</evidence>
<evidence type="ECO:0000313" key="5">
    <source>
        <dbReference type="Proteomes" id="UP001165060"/>
    </source>
</evidence>
<dbReference type="Proteomes" id="UP001165060">
    <property type="component" value="Unassembled WGS sequence"/>
</dbReference>
<feature type="domain" description="Guanylate cyclase" evidence="3">
    <location>
        <begin position="184"/>
        <end position="300"/>
    </location>
</feature>
<feature type="compositionally biased region" description="Polar residues" evidence="2">
    <location>
        <begin position="1"/>
        <end position="27"/>
    </location>
</feature>
<comment type="caution">
    <text evidence="4">The sequence shown here is derived from an EMBL/GenBank/DDBJ whole genome shotgun (WGS) entry which is preliminary data.</text>
</comment>
<organism evidence="4 5">
    <name type="scientific">Tetraparma gracilis</name>
    <dbReference type="NCBI Taxonomy" id="2962635"/>
    <lineage>
        <taxon>Eukaryota</taxon>
        <taxon>Sar</taxon>
        <taxon>Stramenopiles</taxon>
        <taxon>Ochrophyta</taxon>
        <taxon>Bolidophyceae</taxon>
        <taxon>Parmales</taxon>
        <taxon>Triparmaceae</taxon>
        <taxon>Tetraparma</taxon>
    </lineage>
</organism>
<keyword evidence="1" id="KW-0175">Coiled coil</keyword>
<dbReference type="CDD" id="cd07302">
    <property type="entry name" value="CHD"/>
    <property type="match status" value="1"/>
</dbReference>
<gene>
    <name evidence="4" type="ORF">TeGR_g10685</name>
</gene>
<dbReference type="PROSITE" id="PS50125">
    <property type="entry name" value="GUANYLATE_CYCLASE_2"/>
    <property type="match status" value="1"/>
</dbReference>
<accession>A0ABQ6MZQ6</accession>
<reference evidence="4 5" key="1">
    <citation type="journal article" date="2023" name="Commun. Biol.">
        <title>Genome analysis of Parmales, the sister group of diatoms, reveals the evolutionary specialization of diatoms from phago-mixotrophs to photoautotrophs.</title>
        <authorList>
            <person name="Ban H."/>
            <person name="Sato S."/>
            <person name="Yoshikawa S."/>
            <person name="Yamada K."/>
            <person name="Nakamura Y."/>
            <person name="Ichinomiya M."/>
            <person name="Sato N."/>
            <person name="Blanc-Mathieu R."/>
            <person name="Endo H."/>
            <person name="Kuwata A."/>
            <person name="Ogata H."/>
        </authorList>
    </citation>
    <scope>NUCLEOTIDE SEQUENCE [LARGE SCALE GENOMIC DNA]</scope>
</reference>
<feature type="compositionally biased region" description="Low complexity" evidence="2">
    <location>
        <begin position="37"/>
        <end position="53"/>
    </location>
</feature>
<evidence type="ECO:0000259" key="3">
    <source>
        <dbReference type="PROSITE" id="PS50125"/>
    </source>
</evidence>
<feature type="region of interest" description="Disordered" evidence="2">
    <location>
        <begin position="1"/>
        <end position="59"/>
    </location>
</feature>
<dbReference type="InterPro" id="IPR001054">
    <property type="entry name" value="A/G_cyclase"/>
</dbReference>
<dbReference type="EMBL" id="BRYB01003409">
    <property type="protein sequence ID" value="GMI36111.1"/>
    <property type="molecule type" value="Genomic_DNA"/>
</dbReference>
<feature type="coiled-coil region" evidence="1">
    <location>
        <begin position="113"/>
        <end position="140"/>
    </location>
</feature>
<protein>
    <recommendedName>
        <fullName evidence="3">Guanylate cyclase domain-containing protein</fullName>
    </recommendedName>
</protein>
<evidence type="ECO:0000256" key="1">
    <source>
        <dbReference type="SAM" id="Coils"/>
    </source>
</evidence>
<dbReference type="Gene3D" id="3.30.70.1230">
    <property type="entry name" value="Nucleotide cyclase"/>
    <property type="match status" value="1"/>
</dbReference>
<dbReference type="InterPro" id="IPR029787">
    <property type="entry name" value="Nucleotide_cyclase"/>
</dbReference>